<evidence type="ECO:0000256" key="13">
    <source>
        <dbReference type="SAM" id="MobiDB-lite"/>
    </source>
</evidence>
<dbReference type="InParanoid" id="A0A0D2UEW1"/>
<evidence type="ECO:0000256" key="6">
    <source>
        <dbReference type="ARBA" id="ARBA00022679"/>
    </source>
</evidence>
<feature type="compositionally biased region" description="Polar residues" evidence="13">
    <location>
        <begin position="220"/>
        <end position="230"/>
    </location>
</feature>
<dbReference type="GO" id="GO:1904423">
    <property type="term" value="C:dehydrodolichyl diphosphate synthase complex"/>
    <property type="evidence" value="ECO:0007669"/>
    <property type="project" value="InterPro"/>
</dbReference>
<evidence type="ECO:0000313" key="15">
    <source>
        <dbReference type="Proteomes" id="UP000008743"/>
    </source>
</evidence>
<keyword evidence="11" id="KW-0472">Membrane</keyword>
<keyword evidence="9" id="KW-0460">Magnesium</keyword>
<dbReference type="Gene3D" id="3.40.1180.10">
    <property type="entry name" value="Decaprenyl diphosphate synthase-like"/>
    <property type="match status" value="1"/>
</dbReference>
<dbReference type="STRING" id="595528.A0A0D2UEW1"/>
<keyword evidence="8" id="KW-0256">Endoplasmic reticulum</keyword>
<evidence type="ECO:0000256" key="1">
    <source>
        <dbReference type="ARBA" id="ARBA00001946"/>
    </source>
</evidence>
<reference evidence="15" key="1">
    <citation type="submission" date="2011-02" db="EMBL/GenBank/DDBJ databases">
        <title>The Genome Sequence of Capsaspora owczarzaki ATCC 30864.</title>
        <authorList>
            <person name="Russ C."/>
            <person name="Cuomo C."/>
            <person name="Burger G."/>
            <person name="Gray M.W."/>
            <person name="Holland P.W.H."/>
            <person name="King N."/>
            <person name="Lang F.B.F."/>
            <person name="Roger A.J."/>
            <person name="Ruiz-Trillo I."/>
            <person name="Young S.K."/>
            <person name="Zeng Q."/>
            <person name="Gargeya S."/>
            <person name="Alvarado L."/>
            <person name="Berlin A."/>
            <person name="Chapman S.B."/>
            <person name="Chen Z."/>
            <person name="Freedman E."/>
            <person name="Gellesch M."/>
            <person name="Goldberg J."/>
            <person name="Griggs A."/>
            <person name="Gujja S."/>
            <person name="Heilman E."/>
            <person name="Heiman D."/>
            <person name="Howarth C."/>
            <person name="Mehta T."/>
            <person name="Neiman D."/>
            <person name="Pearson M."/>
            <person name="Roberts A."/>
            <person name="Saif S."/>
            <person name="Shea T."/>
            <person name="Shenoy N."/>
            <person name="Sisk P."/>
            <person name="Stolte C."/>
            <person name="Sykes S."/>
            <person name="White J."/>
            <person name="Yandava C."/>
            <person name="Haas B."/>
            <person name="Nusbaum C."/>
            <person name="Birren B."/>
        </authorList>
    </citation>
    <scope>NUCLEOTIDE SEQUENCE</scope>
    <source>
        <strain evidence="15">ATCC 30864</strain>
    </source>
</reference>
<evidence type="ECO:0000256" key="12">
    <source>
        <dbReference type="ARBA" id="ARBA00047353"/>
    </source>
</evidence>
<feature type="region of interest" description="Disordered" evidence="13">
    <location>
        <begin position="183"/>
        <end position="230"/>
    </location>
</feature>
<evidence type="ECO:0000256" key="3">
    <source>
        <dbReference type="ARBA" id="ARBA00004922"/>
    </source>
</evidence>
<protein>
    <recommendedName>
        <fullName evidence="5">ditrans,polycis-polyprenyl diphosphate synthase [(2E,6E)-farnesyldiphosphate specific]</fullName>
        <ecNumber evidence="5">2.5.1.87</ecNumber>
    </recommendedName>
</protein>
<comment type="cofactor">
    <cofactor evidence="1">
        <name>Mg(2+)</name>
        <dbReference type="ChEBI" id="CHEBI:18420"/>
    </cofactor>
</comment>
<dbReference type="InterPro" id="IPR036424">
    <property type="entry name" value="UPP_synth-like_sf"/>
</dbReference>
<evidence type="ECO:0000256" key="4">
    <source>
        <dbReference type="ARBA" id="ARBA00005432"/>
    </source>
</evidence>
<keyword evidence="15" id="KW-1185">Reference proteome</keyword>
<dbReference type="GO" id="GO:0045547">
    <property type="term" value="F:ditrans,polycis-polyprenyl diphosphate synthase [(2E,6E)-farnesyl diphosphate specific] activity"/>
    <property type="evidence" value="ECO:0007669"/>
    <property type="project" value="UniProtKB-EC"/>
</dbReference>
<comment type="pathway">
    <text evidence="3">Protein modification; protein glycosylation.</text>
</comment>
<evidence type="ECO:0000256" key="10">
    <source>
        <dbReference type="ARBA" id="ARBA00022989"/>
    </source>
</evidence>
<organism evidence="14 15">
    <name type="scientific">Capsaspora owczarzaki (strain ATCC 30864)</name>
    <dbReference type="NCBI Taxonomy" id="595528"/>
    <lineage>
        <taxon>Eukaryota</taxon>
        <taxon>Filasterea</taxon>
        <taxon>Capsaspora</taxon>
    </lineage>
</organism>
<evidence type="ECO:0000256" key="2">
    <source>
        <dbReference type="ARBA" id="ARBA00004586"/>
    </source>
</evidence>
<dbReference type="EMBL" id="KE346365">
    <property type="protein sequence ID" value="KJE93611.1"/>
    <property type="molecule type" value="Genomic_DNA"/>
</dbReference>
<evidence type="ECO:0000256" key="7">
    <source>
        <dbReference type="ARBA" id="ARBA00022692"/>
    </source>
</evidence>
<accession>A0A0D2UEW1</accession>
<dbReference type="AlphaFoldDB" id="A0A0D2UEW1"/>
<gene>
    <name evidence="14" type="ORF">CAOG_004373</name>
</gene>
<keyword evidence="6" id="KW-0808">Transferase</keyword>
<evidence type="ECO:0000313" key="14">
    <source>
        <dbReference type="EMBL" id="KJE93611.1"/>
    </source>
</evidence>
<dbReference type="EC" id="2.5.1.87" evidence="5"/>
<dbReference type="InterPro" id="IPR038887">
    <property type="entry name" value="Nus1/NgBR"/>
</dbReference>
<keyword evidence="7" id="KW-0812">Transmembrane</keyword>
<dbReference type="PANTHER" id="PTHR21528">
    <property type="entry name" value="DEHYDRODOLICHYL DIPHOSPHATE SYNTHASE COMPLEX SUBUNIT NUS1"/>
    <property type="match status" value="1"/>
</dbReference>
<comment type="subcellular location">
    <subcellularLocation>
        <location evidence="2">Endoplasmic reticulum membrane</location>
    </subcellularLocation>
</comment>
<dbReference type="SUPFAM" id="SSF64005">
    <property type="entry name" value="Undecaprenyl diphosphate synthase"/>
    <property type="match status" value="1"/>
</dbReference>
<dbReference type="PANTHER" id="PTHR21528:SF0">
    <property type="entry name" value="DEHYDRODOLICHYL DIPHOSPHATE SYNTHASE COMPLEX SUBUNIT NUS1"/>
    <property type="match status" value="1"/>
</dbReference>
<proteinExistence type="inferred from homology"/>
<keyword evidence="10" id="KW-1133">Transmembrane helix</keyword>
<name>A0A0D2UEW1_CAPO3</name>
<comment type="catalytic activity">
    <reaction evidence="12">
        <text>n isopentenyl diphosphate + (2E,6E)-farnesyl diphosphate = a di-trans,poly-cis-polyprenyl diphosphate + n diphosphate</text>
        <dbReference type="Rhea" id="RHEA:53008"/>
        <dbReference type="Rhea" id="RHEA-COMP:19494"/>
        <dbReference type="ChEBI" id="CHEBI:33019"/>
        <dbReference type="ChEBI" id="CHEBI:128769"/>
        <dbReference type="ChEBI" id="CHEBI:136960"/>
        <dbReference type="ChEBI" id="CHEBI:175763"/>
        <dbReference type="EC" id="2.5.1.87"/>
    </reaction>
</comment>
<sequence>MLLSALYGGTLRLCHTTLSACVSLSDLLHVSEITRAHTHSSHPAGPLTAAAATETTTTHQAPAAEPAAAAAAAAAAAGQSVFSTGFRLAELALRLLCQSLLFSSPVARLSLRNSTAKSAASSSSSSSSAAVAVGVAGPGSLAELKADVQAIAAQGKLPVHIAFVVHKEQLLLDSGAAAAGERRGDSISTLTCPTSATTSLTPSPNTSIPADKPHSHAHSHASQNCSADGNESLHSNINSAAIEQLADAAAWAIGAGARYVSVFDDGGILKSHEMELSAALRRTVAEDLNAGELAVSIQISSTDSDAALAKGALAFCTDRPVVYILSPMDGRTPIVDVALHLAKSVQSKKLQLSEIDVPRFTSLMQDMIPLPEPELLFQIGRTHSLVGYLPWHIRVTEIFHIRDLEYWNYAMFIHLLHLYSKCEQRYGK</sequence>
<feature type="compositionally biased region" description="Low complexity" evidence="13">
    <location>
        <begin position="188"/>
        <end position="209"/>
    </location>
</feature>
<dbReference type="PhylomeDB" id="A0A0D2UEW1"/>
<dbReference type="UniPathway" id="UPA00378"/>
<evidence type="ECO:0000256" key="5">
    <source>
        <dbReference type="ARBA" id="ARBA00012596"/>
    </source>
</evidence>
<dbReference type="GO" id="GO:0005789">
    <property type="term" value="C:endoplasmic reticulum membrane"/>
    <property type="evidence" value="ECO:0007669"/>
    <property type="project" value="UniProtKB-SubCell"/>
</dbReference>
<evidence type="ECO:0000256" key="11">
    <source>
        <dbReference type="ARBA" id="ARBA00023136"/>
    </source>
</evidence>
<dbReference type="OrthoDB" id="19639at2759"/>
<dbReference type="Proteomes" id="UP000008743">
    <property type="component" value="Unassembled WGS sequence"/>
</dbReference>
<evidence type="ECO:0000256" key="9">
    <source>
        <dbReference type="ARBA" id="ARBA00022842"/>
    </source>
</evidence>
<comment type="similarity">
    <text evidence="4">Belongs to the UPP synthase family.</text>
</comment>
<evidence type="ECO:0000256" key="8">
    <source>
        <dbReference type="ARBA" id="ARBA00022824"/>
    </source>
</evidence>